<evidence type="ECO:0000313" key="1">
    <source>
        <dbReference type="EMBL" id="QHT04914.1"/>
    </source>
</evidence>
<protein>
    <submittedName>
        <fullName evidence="1">Uncharacterized protein</fullName>
    </submittedName>
</protein>
<proteinExistence type="predicted"/>
<dbReference type="EMBL" id="MN739443">
    <property type="protein sequence ID" value="QHT04914.1"/>
    <property type="molecule type" value="Genomic_DNA"/>
</dbReference>
<accession>A0A6C0CML8</accession>
<organism evidence="1">
    <name type="scientific">viral metagenome</name>
    <dbReference type="NCBI Taxonomy" id="1070528"/>
    <lineage>
        <taxon>unclassified sequences</taxon>
        <taxon>metagenomes</taxon>
        <taxon>organismal metagenomes</taxon>
    </lineage>
</organism>
<dbReference type="AlphaFoldDB" id="A0A6C0CML8"/>
<reference evidence="1" key="1">
    <citation type="journal article" date="2020" name="Nature">
        <title>Giant virus diversity and host interactions through global metagenomics.</title>
        <authorList>
            <person name="Schulz F."/>
            <person name="Roux S."/>
            <person name="Paez-Espino D."/>
            <person name="Jungbluth S."/>
            <person name="Walsh D.A."/>
            <person name="Denef V.J."/>
            <person name="McMahon K.D."/>
            <person name="Konstantinidis K.T."/>
            <person name="Eloe-Fadrosh E.A."/>
            <person name="Kyrpides N.C."/>
            <person name="Woyke T."/>
        </authorList>
    </citation>
    <scope>NUCLEOTIDE SEQUENCE</scope>
    <source>
        <strain evidence="1">GVMAG-M-3300021343-4</strain>
    </source>
</reference>
<sequence length="422" mass="49852">MTSEVKQQSAQKIQLYWKINRVVNHSTVFLNTVNIAKEDELRNFQQSLMSKAVYDYANATLKSLYTYIKKAPQNLEQKQIKHFITAFMVCHNPESVLEKTAEELQKDTLEATLYEFAKQINETMTYVCTHRTPNQLLEMKIHLLYLAVENYMMYFNEWTKIDSINIVNQFAQDYYGLVNKRNIILYSDDASRDEELRMVDNMIASFRKRIKAMAGEYGLEYLDSFVLPNDVEEDGRVDLDESPTPPTSVTERIETHRRESQEMDFNEAQQTIKDVVKKACIDTILEKMNATPPDYTALVSLFESLVEEMSFIIVNNRDERVKEMKQDFDFELLKQMIHNEAFDHADLLVKIEKTFEYMYKYQSEDLDGELNEIKLKTDDKLESGEIYQFLPELLFLLKEHNDKIRLKLFEFMEHLDKIKTTF</sequence>
<name>A0A6C0CML8_9ZZZZ</name>